<keyword evidence="8 9" id="KW-0131">Cell cycle</keyword>
<keyword evidence="4 9" id="KW-0132">Cell division</keyword>
<name>A0A143WUB6_9ENTR</name>
<dbReference type="STRING" id="1778263.TPER_HE00370"/>
<keyword evidence="3 9" id="KW-0997">Cell inner membrane</keyword>
<dbReference type="GO" id="GO:0043093">
    <property type="term" value="P:FtsZ-dependent cytokinesis"/>
    <property type="evidence" value="ECO:0007669"/>
    <property type="project" value="UniProtKB-UniRule"/>
</dbReference>
<evidence type="ECO:0000259" key="10">
    <source>
        <dbReference type="PROSITE" id="PS51779"/>
    </source>
</evidence>
<evidence type="ECO:0000256" key="8">
    <source>
        <dbReference type="ARBA" id="ARBA00023306"/>
    </source>
</evidence>
<evidence type="ECO:0000313" key="12">
    <source>
        <dbReference type="Proteomes" id="UP000095477"/>
    </source>
</evidence>
<dbReference type="RefSeq" id="WP_067567899.1">
    <property type="nucleotide sequence ID" value="NZ_LN999835.1"/>
</dbReference>
<dbReference type="PROSITE" id="PS51779">
    <property type="entry name" value="POTRA"/>
    <property type="match status" value="1"/>
</dbReference>
<dbReference type="Pfam" id="PF03799">
    <property type="entry name" value="FtsQ_DivIB_C"/>
    <property type="match status" value="1"/>
</dbReference>
<evidence type="ECO:0000256" key="1">
    <source>
        <dbReference type="ARBA" id="ARBA00004370"/>
    </source>
</evidence>
<sequence>MSQIAINVKCQIKPVVTGRSNSAQLAGLLFFLMALDSIVWGSWMLVSWIKNAHNFSFSQLVVTGECHYTTNNDIRQVIRALRAPETFITQNVNFIQQHIERMPWIKHVSVRKQWPDELKIHLIEYVPVARWNDFYLLDSRGEVFRAPADRIGNHPVMPMLYGPEGSEREVLVGYRNLDQVLTSAKLKLNAVSMSTRHSWYLVLRDSLRLELGRNDKIKRLQRFIGIYPVILHQAQNANKRISYVDLRYDVGLAVGWSTAFIAIENSNQQQIQLQAQ</sequence>
<dbReference type="PATRIC" id="fig|1778263.3.peg.368"/>
<proteinExistence type="inferred from homology"/>
<evidence type="ECO:0000256" key="6">
    <source>
        <dbReference type="ARBA" id="ARBA00022989"/>
    </source>
</evidence>
<dbReference type="InterPro" id="IPR013685">
    <property type="entry name" value="POTRA_FtsQ_type"/>
</dbReference>
<evidence type="ECO:0000256" key="2">
    <source>
        <dbReference type="ARBA" id="ARBA00022475"/>
    </source>
</evidence>
<comment type="subunit">
    <text evidence="9">Part of a complex composed of FtsB, FtsL and FtsQ.</text>
</comment>
<reference evidence="12" key="1">
    <citation type="submission" date="2016-01" db="EMBL/GenBank/DDBJ databases">
        <authorList>
            <person name="Husnik F."/>
        </authorList>
    </citation>
    <scope>NUCLEOTIDE SEQUENCE [LARGE SCALE GENOMIC DNA]</scope>
</reference>
<keyword evidence="5 9" id="KW-0812">Transmembrane</keyword>
<dbReference type="EMBL" id="LN999835">
    <property type="protein sequence ID" value="CUX97288.1"/>
    <property type="molecule type" value="Genomic_DNA"/>
</dbReference>
<dbReference type="GO" id="GO:0005886">
    <property type="term" value="C:plasma membrane"/>
    <property type="evidence" value="ECO:0007669"/>
    <property type="project" value="UniProtKB-SubCell"/>
</dbReference>
<evidence type="ECO:0000256" key="7">
    <source>
        <dbReference type="ARBA" id="ARBA00023136"/>
    </source>
</evidence>
<accession>A0A143WUB6</accession>
<keyword evidence="7 9" id="KW-0472">Membrane</keyword>
<keyword evidence="2 9" id="KW-1003">Cell membrane</keyword>
<dbReference type="KEGG" id="hed:TPER_HE00370"/>
<dbReference type="PANTHER" id="PTHR35851">
    <property type="entry name" value="CELL DIVISION PROTEIN FTSQ"/>
    <property type="match status" value="1"/>
</dbReference>
<organism evidence="11 12">
    <name type="scientific">Candidatus Hoaglandella endobia</name>
    <dbReference type="NCBI Taxonomy" id="1778263"/>
    <lineage>
        <taxon>Bacteria</taxon>
        <taxon>Pseudomonadati</taxon>
        <taxon>Pseudomonadota</taxon>
        <taxon>Gammaproteobacteria</taxon>
        <taxon>Enterobacterales</taxon>
        <taxon>Enterobacteriaceae</taxon>
        <taxon>Candidatus Hoaglandella</taxon>
    </lineage>
</organism>
<dbReference type="InterPro" id="IPR034746">
    <property type="entry name" value="POTRA"/>
</dbReference>
<evidence type="ECO:0000256" key="5">
    <source>
        <dbReference type="ARBA" id="ARBA00022692"/>
    </source>
</evidence>
<dbReference type="GO" id="GO:0032153">
    <property type="term" value="C:cell division site"/>
    <property type="evidence" value="ECO:0007669"/>
    <property type="project" value="UniProtKB-UniRule"/>
</dbReference>
<protein>
    <recommendedName>
        <fullName evidence="9">Cell division protein FtsQ</fullName>
    </recommendedName>
</protein>
<comment type="similarity">
    <text evidence="9">Belongs to the FtsQ/DivIB family. FtsQ subfamily.</text>
</comment>
<dbReference type="OrthoDB" id="9790370at2"/>
<dbReference type="AlphaFoldDB" id="A0A143WUB6"/>
<dbReference type="GO" id="GO:0090529">
    <property type="term" value="P:cell septum assembly"/>
    <property type="evidence" value="ECO:0007669"/>
    <property type="project" value="InterPro"/>
</dbReference>
<dbReference type="Proteomes" id="UP000095477">
    <property type="component" value="Chromosome I"/>
</dbReference>
<dbReference type="InterPro" id="IPR005548">
    <property type="entry name" value="Cell_div_FtsQ/DivIB_C"/>
</dbReference>
<feature type="domain" description="POTRA" evidence="10">
    <location>
        <begin position="55"/>
        <end position="125"/>
    </location>
</feature>
<keyword evidence="6 9" id="KW-1133">Transmembrane helix</keyword>
<evidence type="ECO:0000256" key="9">
    <source>
        <dbReference type="HAMAP-Rule" id="MF_00911"/>
    </source>
</evidence>
<keyword evidence="12" id="KW-1185">Reference proteome</keyword>
<comment type="function">
    <text evidence="9">Essential cell division protein. May link together the upstream cell division proteins, which are predominantly cytoplasmic, with the downstream cell division proteins, which are predominantly periplasmic. May control correct divisome assembly.</text>
</comment>
<dbReference type="Pfam" id="PF08478">
    <property type="entry name" value="POTRA_1"/>
    <property type="match status" value="1"/>
</dbReference>
<evidence type="ECO:0000256" key="3">
    <source>
        <dbReference type="ARBA" id="ARBA00022519"/>
    </source>
</evidence>
<comment type="subcellular location">
    <subcellularLocation>
        <location evidence="9">Cell inner membrane</location>
        <topology evidence="9">Single-pass type II membrane protein</topology>
    </subcellularLocation>
    <subcellularLocation>
        <location evidence="1">Membrane</location>
    </subcellularLocation>
    <text evidence="9">Localizes to the division septum.</text>
</comment>
<dbReference type="PANTHER" id="PTHR35851:SF1">
    <property type="entry name" value="CELL DIVISION PROTEIN FTSQ"/>
    <property type="match status" value="1"/>
</dbReference>
<feature type="transmembrane region" description="Helical" evidence="9">
    <location>
        <begin position="25"/>
        <end position="46"/>
    </location>
</feature>
<dbReference type="Gene3D" id="3.10.20.310">
    <property type="entry name" value="membrane protein fhac"/>
    <property type="match status" value="1"/>
</dbReference>
<evidence type="ECO:0000313" key="11">
    <source>
        <dbReference type="EMBL" id="CUX97288.1"/>
    </source>
</evidence>
<dbReference type="NCBIfam" id="NF008043">
    <property type="entry name" value="PRK10775.1"/>
    <property type="match status" value="1"/>
</dbReference>
<gene>
    <name evidence="9 11" type="primary">ftsQ</name>
    <name evidence="11" type="ORF">TPER_HE00370</name>
</gene>
<dbReference type="InterPro" id="IPR045335">
    <property type="entry name" value="FtsQ_C_sf"/>
</dbReference>
<dbReference type="HAMAP" id="MF_00911">
    <property type="entry name" value="FtsQ_subfam"/>
    <property type="match status" value="1"/>
</dbReference>
<dbReference type="Gene3D" id="3.40.50.11690">
    <property type="entry name" value="Cell division protein FtsQ/DivIB"/>
    <property type="match status" value="1"/>
</dbReference>
<evidence type="ECO:0000256" key="4">
    <source>
        <dbReference type="ARBA" id="ARBA00022618"/>
    </source>
</evidence>
<dbReference type="InterPro" id="IPR026579">
    <property type="entry name" value="FtsQ"/>
</dbReference>